<evidence type="ECO:0000256" key="1">
    <source>
        <dbReference type="SAM" id="Coils"/>
    </source>
</evidence>
<accession>A0ABT2RP89</accession>
<dbReference type="InterPro" id="IPR036890">
    <property type="entry name" value="HATPase_C_sf"/>
</dbReference>
<organism evidence="3 4">
    <name type="scientific">Dorea acetigenes</name>
    <dbReference type="NCBI Taxonomy" id="2981787"/>
    <lineage>
        <taxon>Bacteria</taxon>
        <taxon>Bacillati</taxon>
        <taxon>Bacillota</taxon>
        <taxon>Clostridia</taxon>
        <taxon>Lachnospirales</taxon>
        <taxon>Lachnospiraceae</taxon>
        <taxon>Dorea</taxon>
    </lineage>
</organism>
<feature type="domain" description="HD-CE" evidence="2">
    <location>
        <begin position="55"/>
        <end position="323"/>
    </location>
</feature>
<sequence>MGKKKKKKKRLTIEGQLENYYLHEDHTERNEVLWHAWCQNKRWLSQLLEATMSAFPTYSKHDESHASTVLHNIEMILGEARIRELSASDCFMLLHTVYIHDIGMVITHEDRENIVQNEKFLDMVKELEDDSDVVFQKAIRSLRQTNYEYDDEDSKEEQTKRLYADKLSVYYAILHLIANYRRSEHGETSADRLSKWTLDSEKLGSGFSMAGIPQRIFLLIAKCAGLHTDSDFAHIMELPQEDNGYVSDYLHPRFVAVLLQLGDILDMDNDRFHPLTKEFVGVLPEISARHYEKHQAIRRLYIRPDIISIEADCKTQEALRLVRKECDILKGILKEAGYNWMLICPRGFSGALPTVDSVKLYLEGMQIPEELVATQFHISQSKAFAILEGSNVYKGQFVFLREFLQNAIDASKMQYWQECVRTWGYYRSGEELRGMSPDELEDILSTDIFPIEIEMQIVKRNEEKQDFPITEEDIEALRKEGDKGRWEYGVKVRIKDFGTGIDKDSILGIAKVGNSRRRDRHMIADMPEWLKPTAEFGIGLQSAFILTNMFKCYTFTRSNEKYEVTFSTVKSNYYEGYINVKPRDSFDTKDDVYGTCFEVFVPVSKKMLHEQYPTAWDGKDYFDEDYELLRPLRHSAELLAQMALYLDEQIGEQLFPIHLKVEDIPGITIPLNLSDKNRLHRLKCNLGEKKVWKDNLNEIADYVHNTELNQQIQDTFADRVWDKTAKSWIFYYKKEKDTDKNVLIEKTDHSTALLDTWNGYFYVWNNELCTFCTINMRNFLLREQRELEKTDRQCESRENYKGVRIYYKGIELAEIELPDIGNELFQSIDIKGKLAREYINLSRKGFADKGEEYFLQEIYEPLMESVQSLLKEMNKNQPEAIVEGVRESLERKKRLLQTLSGEDAKYKWFRLFGYPLLDELRNISYTGVDIEHWLDEAKQELLDLSKENVVLIVMLSFLARKGEFNPILRLSCDDGMESNCCWNDALECVREYSKWLQEELKGKSILFEIEHRPEVNLQKSNYVTGKPSHIINLADIFSDDYHFMVVSKRENVSVSWKQYLTPFYIKKELKDHEDLLEILKQYTLMDSFSTEKMELEKKVQENGQNALEIARSYGVKAVGMAGEMSPGEYLQQYFMKWMLQYVPTAALFMSEDGNTRVNILSRQIYPFIFVNQSYKASVVRRIMEEVKRYGIQRYSIPAWQRMEYLKCKELPYTHYFVKRGYLSRESYGKLIFPFGAHELQIIMNRMNSPKARDNAEKLEELLKLLNNRQFLFEDLQRNDDKIKNQIGQIQKQKKISDDGYLSMYYRFKKEWENGYGQGECIVSEVRDEYRSFVMTCIKAENKKSGFSLSEFWELQKQCEYIHVYILLMALCRYYGEEKILPLESLSPREYSRFAAAWLYVIRKEYMTDASEIAEYKDSFLDMMKRGTGDIYHKQQKILEYIAGHNSFGLTGQNLWSCWMRCIEELLDIFIQIEMSAFSNLGSRLTDLEYFEKRIL</sequence>
<evidence type="ECO:0000313" key="4">
    <source>
        <dbReference type="Proteomes" id="UP001652431"/>
    </source>
</evidence>
<dbReference type="Proteomes" id="UP001652431">
    <property type="component" value="Unassembled WGS sequence"/>
</dbReference>
<dbReference type="InterPro" id="IPR056471">
    <property type="entry name" value="HD-CE"/>
</dbReference>
<dbReference type="SUPFAM" id="SSF55874">
    <property type="entry name" value="ATPase domain of HSP90 chaperone/DNA topoisomerase II/histidine kinase"/>
    <property type="match status" value="1"/>
</dbReference>
<keyword evidence="1" id="KW-0175">Coiled coil</keyword>
<dbReference type="EMBL" id="JAOQJU010000015">
    <property type="protein sequence ID" value="MCU6687222.1"/>
    <property type="molecule type" value="Genomic_DNA"/>
</dbReference>
<protein>
    <recommendedName>
        <fullName evidence="2">HD-CE domain-containing protein</fullName>
    </recommendedName>
</protein>
<dbReference type="Gene3D" id="3.30.565.10">
    <property type="entry name" value="Histidine kinase-like ATPase, C-terminal domain"/>
    <property type="match status" value="1"/>
</dbReference>
<feature type="coiled-coil region" evidence="1">
    <location>
        <begin position="1248"/>
        <end position="1292"/>
    </location>
</feature>
<comment type="caution">
    <text evidence="3">The sequence shown here is derived from an EMBL/GenBank/DDBJ whole genome shotgun (WGS) entry which is preliminary data.</text>
</comment>
<evidence type="ECO:0000313" key="3">
    <source>
        <dbReference type="EMBL" id="MCU6687222.1"/>
    </source>
</evidence>
<name>A0ABT2RP89_9FIRM</name>
<dbReference type="RefSeq" id="WP_158370762.1">
    <property type="nucleotide sequence ID" value="NZ_JAOQJU010000015.1"/>
</dbReference>
<evidence type="ECO:0000259" key="2">
    <source>
        <dbReference type="Pfam" id="PF24391"/>
    </source>
</evidence>
<gene>
    <name evidence="3" type="ORF">OCV99_11850</name>
</gene>
<dbReference type="Pfam" id="PF24391">
    <property type="entry name" value="HD-CE"/>
    <property type="match status" value="1"/>
</dbReference>
<reference evidence="3 4" key="1">
    <citation type="journal article" date="2021" name="ISME Commun">
        <title>Automated analysis of genomic sequences facilitates high-throughput and comprehensive description of bacteria.</title>
        <authorList>
            <person name="Hitch T.C.A."/>
        </authorList>
    </citation>
    <scope>NUCLEOTIDE SEQUENCE [LARGE SCALE GENOMIC DNA]</scope>
    <source>
        <strain evidence="3 4">Sanger_03</strain>
    </source>
</reference>
<keyword evidence="4" id="KW-1185">Reference proteome</keyword>
<proteinExistence type="predicted"/>